<dbReference type="GO" id="GO:0005737">
    <property type="term" value="C:cytoplasm"/>
    <property type="evidence" value="ECO:0007669"/>
    <property type="project" value="TreeGrafter"/>
</dbReference>
<dbReference type="PANTHER" id="PTHR13774:SF32">
    <property type="entry name" value="ANTISENSE-ENHANCING SEQUENCE 1"/>
    <property type="match status" value="1"/>
</dbReference>
<dbReference type="Proteomes" id="UP000214880">
    <property type="component" value="Unassembled WGS sequence"/>
</dbReference>
<gene>
    <name evidence="1" type="ORF">SAMN04488502_101394</name>
</gene>
<dbReference type="Pfam" id="PF02567">
    <property type="entry name" value="PhzC-PhzF"/>
    <property type="match status" value="1"/>
</dbReference>
<proteinExistence type="predicted"/>
<dbReference type="PANTHER" id="PTHR13774">
    <property type="entry name" value="PHENAZINE BIOSYNTHESIS PROTEIN"/>
    <property type="match status" value="1"/>
</dbReference>
<dbReference type="Gene3D" id="3.10.310.10">
    <property type="entry name" value="Diaminopimelate Epimerase, Chain A, domain 1"/>
    <property type="match status" value="1"/>
</dbReference>
<evidence type="ECO:0000313" key="1">
    <source>
        <dbReference type="EMBL" id="SDL62922.1"/>
    </source>
</evidence>
<keyword evidence="1" id="KW-0413">Isomerase</keyword>
<dbReference type="GO" id="GO:0016853">
    <property type="term" value="F:isomerase activity"/>
    <property type="evidence" value="ECO:0007669"/>
    <property type="project" value="UniProtKB-KW"/>
</dbReference>
<dbReference type="PIRSF" id="PIRSF016184">
    <property type="entry name" value="PhzC_PhzF"/>
    <property type="match status" value="1"/>
</dbReference>
<dbReference type="EMBL" id="FNHB01000001">
    <property type="protein sequence ID" value="SDL62922.1"/>
    <property type="molecule type" value="Genomic_DNA"/>
</dbReference>
<dbReference type="NCBIfam" id="TIGR00654">
    <property type="entry name" value="PhzF_family"/>
    <property type="match status" value="1"/>
</dbReference>
<name>A0A1G9LLU4_9FIRM</name>
<keyword evidence="2" id="KW-1185">Reference proteome</keyword>
<dbReference type="OrthoDB" id="9788221at2"/>
<dbReference type="STRING" id="146817.SAMN04488502_101394"/>
<accession>A0A1G9LLU4</accession>
<sequence length="229" mass="25249">MYRIQNKTKRRFSHALVTVVKKGQGPQIVFEEEVGAVPVRVKREGEQLYAELTTAQEPEFKSCTASLSDLAAIFSLSETAVVVKDYAIKAVSCGLPFLFVPVKSVQEMQRIKVNPLKWKECLKNQWEQQIYLFTDEAINVDCQFHARMFAADIGFGEDPATGSAAASFAGYLGQFSTFTDGPICLAIEQGMEMGRPSKLFGRAEKKHGVVSKIRVGGYSVLVAQGVLTI</sequence>
<protein>
    <submittedName>
        <fullName evidence="1">Trans-2,3-dihydro-3-hydroxyanthranilate isomerase</fullName>
    </submittedName>
</protein>
<evidence type="ECO:0000313" key="2">
    <source>
        <dbReference type="Proteomes" id="UP000214880"/>
    </source>
</evidence>
<dbReference type="SUPFAM" id="SSF54506">
    <property type="entry name" value="Diaminopimelate epimerase-like"/>
    <property type="match status" value="1"/>
</dbReference>
<dbReference type="InterPro" id="IPR003719">
    <property type="entry name" value="Phenazine_PhzF-like"/>
</dbReference>
<dbReference type="RefSeq" id="WP_092067754.1">
    <property type="nucleotide sequence ID" value="NZ_FNHB01000001.1"/>
</dbReference>
<dbReference type="AlphaFoldDB" id="A0A1G9LLU4"/>
<organism evidence="1 2">
    <name type="scientific">Dendrosporobacter quercicolus</name>
    <dbReference type="NCBI Taxonomy" id="146817"/>
    <lineage>
        <taxon>Bacteria</taxon>
        <taxon>Bacillati</taxon>
        <taxon>Bacillota</taxon>
        <taxon>Negativicutes</taxon>
        <taxon>Selenomonadales</taxon>
        <taxon>Sporomusaceae</taxon>
        <taxon>Dendrosporobacter</taxon>
    </lineage>
</organism>
<reference evidence="1 2" key="1">
    <citation type="submission" date="2016-10" db="EMBL/GenBank/DDBJ databases">
        <authorList>
            <person name="de Groot N.N."/>
        </authorList>
    </citation>
    <scope>NUCLEOTIDE SEQUENCE [LARGE SCALE GENOMIC DNA]</scope>
    <source>
        <strain evidence="1 2">DSM 1736</strain>
    </source>
</reference>